<protein>
    <submittedName>
        <fullName evidence="1">Uncharacterized protein</fullName>
    </submittedName>
</protein>
<dbReference type="EMBL" id="CAJOBZ010000040">
    <property type="protein sequence ID" value="CAF4904615.1"/>
    <property type="molecule type" value="Genomic_DNA"/>
</dbReference>
<gene>
    <name evidence="1" type="ORF">PMACD_LOCUS11592</name>
</gene>
<comment type="caution">
    <text evidence="1">The sequence shown here is derived from an EMBL/GenBank/DDBJ whole genome shotgun (WGS) entry which is preliminary data.</text>
</comment>
<evidence type="ECO:0000313" key="2">
    <source>
        <dbReference type="Proteomes" id="UP000663880"/>
    </source>
</evidence>
<name>A0A821VE07_9NEOP</name>
<proteinExistence type="predicted"/>
<dbReference type="Proteomes" id="UP000663880">
    <property type="component" value="Unassembled WGS sequence"/>
</dbReference>
<keyword evidence="2" id="KW-1185">Reference proteome</keyword>
<organism evidence="1 2">
    <name type="scientific">Pieris macdunnoughi</name>
    <dbReference type="NCBI Taxonomy" id="345717"/>
    <lineage>
        <taxon>Eukaryota</taxon>
        <taxon>Metazoa</taxon>
        <taxon>Ecdysozoa</taxon>
        <taxon>Arthropoda</taxon>
        <taxon>Hexapoda</taxon>
        <taxon>Insecta</taxon>
        <taxon>Pterygota</taxon>
        <taxon>Neoptera</taxon>
        <taxon>Endopterygota</taxon>
        <taxon>Lepidoptera</taxon>
        <taxon>Glossata</taxon>
        <taxon>Ditrysia</taxon>
        <taxon>Papilionoidea</taxon>
        <taxon>Pieridae</taxon>
        <taxon>Pierinae</taxon>
        <taxon>Pieris</taxon>
    </lineage>
</organism>
<accession>A0A821VE07</accession>
<dbReference type="AlphaFoldDB" id="A0A821VE07"/>
<sequence>MSEMGLENVFYLESELIYLCKGAEGWCCLETLPGYWALSRRQINNISIRQDGVMQNICLHSFNCFILIVCMFL</sequence>
<evidence type="ECO:0000313" key="1">
    <source>
        <dbReference type="EMBL" id="CAF4904615.1"/>
    </source>
</evidence>
<reference evidence="1" key="1">
    <citation type="submission" date="2021-02" db="EMBL/GenBank/DDBJ databases">
        <authorList>
            <person name="Steward A R."/>
        </authorList>
    </citation>
    <scope>NUCLEOTIDE SEQUENCE</scope>
</reference>